<accession>U5EWT0</accession>
<dbReference type="GO" id="GO:0032934">
    <property type="term" value="F:sterol binding"/>
    <property type="evidence" value="ECO:0007669"/>
    <property type="project" value="InterPro"/>
</dbReference>
<name>U5EWT0_9DIPT</name>
<evidence type="ECO:0000259" key="5">
    <source>
        <dbReference type="SMART" id="SM00737"/>
    </source>
</evidence>
<comment type="similarity">
    <text evidence="2">Belongs to the NPC2 family.</text>
</comment>
<comment type="subcellular location">
    <subcellularLocation>
        <location evidence="1">Secreted</location>
    </subcellularLocation>
</comment>
<dbReference type="GO" id="GO:0015918">
    <property type="term" value="P:sterol transport"/>
    <property type="evidence" value="ECO:0007669"/>
    <property type="project" value="InterPro"/>
</dbReference>
<evidence type="ECO:0000313" key="6">
    <source>
        <dbReference type="EMBL" id="JAB59456.1"/>
    </source>
</evidence>
<protein>
    <submittedName>
        <fullName evidence="6">Putative ml domain salivary peptide</fullName>
    </submittedName>
</protein>
<keyword evidence="3" id="KW-0964">Secreted</keyword>
<dbReference type="EMBL" id="GANO01000415">
    <property type="protein sequence ID" value="JAB59456.1"/>
    <property type="molecule type" value="mRNA"/>
</dbReference>
<feature type="domain" description="MD-2-related lipid-recognition" evidence="5">
    <location>
        <begin position="20"/>
        <end position="146"/>
    </location>
</feature>
<proteinExistence type="evidence at transcript level"/>
<organism evidence="6">
    <name type="scientific">Corethrella appendiculata</name>
    <dbReference type="NCBI Taxonomy" id="1370023"/>
    <lineage>
        <taxon>Eukaryota</taxon>
        <taxon>Metazoa</taxon>
        <taxon>Ecdysozoa</taxon>
        <taxon>Arthropoda</taxon>
        <taxon>Hexapoda</taxon>
        <taxon>Insecta</taxon>
        <taxon>Pterygota</taxon>
        <taxon>Neoptera</taxon>
        <taxon>Endopterygota</taxon>
        <taxon>Diptera</taxon>
        <taxon>Nematocera</taxon>
        <taxon>Culicoidea</taxon>
        <taxon>Chaoboridae</taxon>
        <taxon>Corethrella</taxon>
    </lineage>
</organism>
<dbReference type="Gene3D" id="2.60.40.770">
    <property type="match status" value="1"/>
</dbReference>
<dbReference type="SMART" id="SM00737">
    <property type="entry name" value="ML"/>
    <property type="match status" value="1"/>
</dbReference>
<dbReference type="AlphaFoldDB" id="U5EWT0"/>
<evidence type="ECO:0000256" key="4">
    <source>
        <dbReference type="SAM" id="SignalP"/>
    </source>
</evidence>
<evidence type="ECO:0000256" key="1">
    <source>
        <dbReference type="ARBA" id="ARBA00004613"/>
    </source>
</evidence>
<keyword evidence="4" id="KW-0732">Signal</keyword>
<dbReference type="SUPFAM" id="SSF81296">
    <property type="entry name" value="E set domains"/>
    <property type="match status" value="1"/>
</dbReference>
<dbReference type="GO" id="GO:0005576">
    <property type="term" value="C:extracellular region"/>
    <property type="evidence" value="ECO:0007669"/>
    <property type="project" value="UniProtKB-SubCell"/>
</dbReference>
<dbReference type="InterPro" id="IPR039670">
    <property type="entry name" value="NPC2-like"/>
</dbReference>
<dbReference type="InterPro" id="IPR003172">
    <property type="entry name" value="ML_dom"/>
</dbReference>
<feature type="signal peptide" evidence="4">
    <location>
        <begin position="1"/>
        <end position="17"/>
    </location>
</feature>
<reference evidence="6" key="1">
    <citation type="journal article" date="2014" name="Insect Biochem. Mol. Biol.">
        <title>An insight into the sialome of the frog biting fly, Corethrella appendiculata.</title>
        <authorList>
            <person name="Ribeiro J.M.C."/>
            <person name="Chagas A.C."/>
            <person name="Pham V.M."/>
            <person name="Lounibos L.P."/>
            <person name="Calvo E."/>
        </authorList>
    </citation>
    <scope>NUCLEOTIDE SEQUENCE</scope>
    <source>
        <tissue evidence="6">Salivary glands</tissue>
    </source>
</reference>
<feature type="chain" id="PRO_5004659802" evidence="4">
    <location>
        <begin position="18"/>
        <end position="150"/>
    </location>
</feature>
<dbReference type="PANTHER" id="PTHR11306:SF36">
    <property type="entry name" value="NIEMANN-PICK TYPE C-2C-RELATED"/>
    <property type="match status" value="1"/>
</dbReference>
<sequence length="150" mass="16616">MFRYLILVAFLPAMVFGVEFNRCPAKPAPLDLRVHGCSVQPCELVRGQDTVFEIDFTAQSNVKALDTKVYATVNGIKLPYALDSKYSKACNHLVATACPLDESEEVTVKLSIPVLKIYPKISLNIEISLVNENEPSIVHSCFNLDTKVVD</sequence>
<dbReference type="InterPro" id="IPR014756">
    <property type="entry name" value="Ig_E-set"/>
</dbReference>
<dbReference type="PANTHER" id="PTHR11306">
    <property type="entry name" value="NIEMANN PICK TYPE C2 PROTEIN NPC2-RELATED"/>
    <property type="match status" value="1"/>
</dbReference>
<evidence type="ECO:0000256" key="2">
    <source>
        <dbReference type="ARBA" id="ARBA00006370"/>
    </source>
</evidence>
<dbReference type="Pfam" id="PF02221">
    <property type="entry name" value="E1_DerP2_DerF2"/>
    <property type="match status" value="1"/>
</dbReference>
<evidence type="ECO:0000256" key="3">
    <source>
        <dbReference type="ARBA" id="ARBA00022525"/>
    </source>
</evidence>
<dbReference type="FunFam" id="2.60.40.770:FF:000001">
    <property type="entry name" value="NPC intracellular cholesterol transporter 2"/>
    <property type="match status" value="1"/>
</dbReference>